<sequence length="356" mass="38973">MKKTVFTILTLIMFISFSINIFADEESSASNLFLFENHIDTQKDISGDIYAAGETVVINSKTGGDVIACGSDIKVLSEEVTGNTRAAGESITIDVLNTKNITVAGRKINISSKSSSNAIYAACEDIVFKGETNDIYISAKNIIIDGIVKGNVKVNCENLTITDNAKLSGKIEVKSPNEPIVGGTITLNDIDYSKTNTSSEYNINHMYNAYNIISSLVTAMIFGLIIFIIFRSFFYEREKLLPNTIGKNILIGLCMLIFVPAICIVLLISIIGIPFGIILTILYCIMIYLCPVISGIFLGRFVLGTKNEYLQVLIGIVIIKVLLWIPFVSIIVWFACVSITFGTVTLKVASSISRKF</sequence>
<dbReference type="OrthoDB" id="1751454at2"/>
<protein>
    <recommendedName>
        <fullName evidence="5">Polymer-forming cytoskeletal protein</fullName>
    </recommendedName>
</protein>
<gene>
    <name evidence="3" type="ORF">CHL78_006810</name>
</gene>
<accession>A0A371J5Q4</accession>
<keyword evidence="1" id="KW-1133">Transmembrane helix</keyword>
<keyword evidence="4" id="KW-1185">Reference proteome</keyword>
<proteinExistence type="predicted"/>
<evidence type="ECO:0000313" key="4">
    <source>
        <dbReference type="Proteomes" id="UP000215694"/>
    </source>
</evidence>
<keyword evidence="1" id="KW-0812">Transmembrane</keyword>
<comment type="caution">
    <text evidence="3">The sequence shown here is derived from an EMBL/GenBank/DDBJ whole genome shotgun (WGS) entry which is preliminary data.</text>
</comment>
<dbReference type="RefSeq" id="WP_094369652.1">
    <property type="nucleotide sequence ID" value="NZ_NOJY02000009.1"/>
</dbReference>
<feature type="transmembrane region" description="Helical" evidence="1">
    <location>
        <begin position="277"/>
        <end position="297"/>
    </location>
</feature>
<dbReference type="EMBL" id="NOJY02000009">
    <property type="protein sequence ID" value="RDY28008.1"/>
    <property type="molecule type" value="Genomic_DNA"/>
</dbReference>
<evidence type="ECO:0008006" key="5">
    <source>
        <dbReference type="Google" id="ProtNLM"/>
    </source>
</evidence>
<keyword evidence="1" id="KW-0472">Membrane</keyword>
<evidence type="ECO:0000256" key="1">
    <source>
        <dbReference type="SAM" id="Phobius"/>
    </source>
</evidence>
<keyword evidence="2" id="KW-0732">Signal</keyword>
<evidence type="ECO:0000313" key="3">
    <source>
        <dbReference type="EMBL" id="RDY28008.1"/>
    </source>
</evidence>
<name>A0A371J5Q4_9FIRM</name>
<feature type="transmembrane region" description="Helical" evidence="1">
    <location>
        <begin position="250"/>
        <end position="271"/>
    </location>
</feature>
<reference evidence="3 4" key="1">
    <citation type="journal article" date="2017" name="Genome Announc.">
        <title>Draft Genome Sequence of Romboutsia weinsteinii sp. nov. Strain CCRI-19649(T) Isolated from Surface Water.</title>
        <authorList>
            <person name="Maheux A.F."/>
            <person name="Boudreau D.K."/>
            <person name="Berube E."/>
            <person name="Boissinot M."/>
            <person name="Cantin P."/>
            <person name="Raymond F."/>
            <person name="Corbeil J."/>
            <person name="Omar R.F."/>
            <person name="Bergeron M.G."/>
        </authorList>
    </citation>
    <scope>NUCLEOTIDE SEQUENCE [LARGE SCALE GENOMIC DNA]</scope>
    <source>
        <strain evidence="3 4">CCRI-19649</strain>
    </source>
</reference>
<dbReference type="Proteomes" id="UP000215694">
    <property type="component" value="Unassembled WGS sequence"/>
</dbReference>
<feature type="signal peptide" evidence="2">
    <location>
        <begin position="1"/>
        <end position="23"/>
    </location>
</feature>
<dbReference type="AlphaFoldDB" id="A0A371J5Q4"/>
<evidence type="ECO:0000256" key="2">
    <source>
        <dbReference type="SAM" id="SignalP"/>
    </source>
</evidence>
<feature type="transmembrane region" description="Helical" evidence="1">
    <location>
        <begin position="309"/>
        <end position="325"/>
    </location>
</feature>
<feature type="transmembrane region" description="Helical" evidence="1">
    <location>
        <begin position="209"/>
        <end position="230"/>
    </location>
</feature>
<feature type="chain" id="PRO_5016804079" description="Polymer-forming cytoskeletal protein" evidence="2">
    <location>
        <begin position="24"/>
        <end position="356"/>
    </location>
</feature>
<organism evidence="3 4">
    <name type="scientific">Romboutsia weinsteinii</name>
    <dbReference type="NCBI Taxonomy" id="2020949"/>
    <lineage>
        <taxon>Bacteria</taxon>
        <taxon>Bacillati</taxon>
        <taxon>Bacillota</taxon>
        <taxon>Clostridia</taxon>
        <taxon>Peptostreptococcales</taxon>
        <taxon>Peptostreptococcaceae</taxon>
        <taxon>Romboutsia</taxon>
    </lineage>
</organism>